<gene>
    <name evidence="3" type="ORF">SDC9_31668</name>
</gene>
<dbReference type="InterPro" id="IPR028082">
    <property type="entry name" value="Peripla_BP_I"/>
</dbReference>
<comment type="caution">
    <text evidence="3">The sequence shown here is derived from an EMBL/GenBank/DDBJ whole genome shotgun (WGS) entry which is preliminary data.</text>
</comment>
<keyword evidence="1" id="KW-0732">Signal</keyword>
<evidence type="ECO:0000259" key="2">
    <source>
        <dbReference type="Pfam" id="PF13458"/>
    </source>
</evidence>
<sequence length="385" mass="42153">MKKLAGVMVLLLVASTAAFGQVVVNEWQIPFLNSLTGAIASIGEYLHWGANYAAQEINAAGGIAGKPVKVIGVDTALDPQKGSVEMARIVKDSLVALGPVPEPVIMAAMPIAVENGMMSITATTSYEYAAPYFPWTVSWFPPTEERLAPLVEAWLKQFSDIKTVVQFIEPYGAWPGMAKGHTRALGNLKLKEVKVDVPSDAVAFGPIVVRAMSQKPDAVILACNAEKAAKIIKEMKSLGWTKMNHILVFSSADTPELYTTGGKDIEGVQIYNYTNDTLDTPRWNAFKAAYMADHKGTQVPSLAPNYYDAVYMVKEAIEKTGVTGDPKKLKEERKKIADYLQNVKGFKGLLFEWDNVNGVAMTKPTYIFEVKDGKKKLVLEVKPKF</sequence>
<name>A0A644V3T4_9ZZZZ</name>
<dbReference type="PANTHER" id="PTHR30483:SF6">
    <property type="entry name" value="PERIPLASMIC BINDING PROTEIN OF ABC TRANSPORTER FOR NATURAL AMINO ACIDS"/>
    <property type="match status" value="1"/>
</dbReference>
<proteinExistence type="predicted"/>
<dbReference type="EMBL" id="VSSQ01000209">
    <property type="protein sequence ID" value="MPL85695.1"/>
    <property type="molecule type" value="Genomic_DNA"/>
</dbReference>
<evidence type="ECO:0000256" key="1">
    <source>
        <dbReference type="ARBA" id="ARBA00022729"/>
    </source>
</evidence>
<accession>A0A644V3T4</accession>
<dbReference type="InterPro" id="IPR051010">
    <property type="entry name" value="BCAA_transport"/>
</dbReference>
<evidence type="ECO:0000313" key="3">
    <source>
        <dbReference type="EMBL" id="MPL85695.1"/>
    </source>
</evidence>
<organism evidence="3">
    <name type="scientific">bioreactor metagenome</name>
    <dbReference type="NCBI Taxonomy" id="1076179"/>
    <lineage>
        <taxon>unclassified sequences</taxon>
        <taxon>metagenomes</taxon>
        <taxon>ecological metagenomes</taxon>
    </lineage>
</organism>
<reference evidence="3" key="1">
    <citation type="submission" date="2019-08" db="EMBL/GenBank/DDBJ databases">
        <authorList>
            <person name="Kucharzyk K."/>
            <person name="Murdoch R.W."/>
            <person name="Higgins S."/>
            <person name="Loffler F."/>
        </authorList>
    </citation>
    <scope>NUCLEOTIDE SEQUENCE</scope>
</reference>
<dbReference type="SUPFAM" id="SSF53822">
    <property type="entry name" value="Periplasmic binding protein-like I"/>
    <property type="match status" value="1"/>
</dbReference>
<dbReference type="AlphaFoldDB" id="A0A644V3T4"/>
<dbReference type="Gene3D" id="3.40.50.2300">
    <property type="match status" value="2"/>
</dbReference>
<dbReference type="InterPro" id="IPR028081">
    <property type="entry name" value="Leu-bd"/>
</dbReference>
<dbReference type="Pfam" id="PF13458">
    <property type="entry name" value="Peripla_BP_6"/>
    <property type="match status" value="1"/>
</dbReference>
<feature type="domain" description="Leucine-binding protein" evidence="2">
    <location>
        <begin position="27"/>
        <end position="373"/>
    </location>
</feature>
<protein>
    <submittedName>
        <fullName evidence="3">Leu/Ile/Val-binding protein</fullName>
    </submittedName>
</protein>
<dbReference type="PANTHER" id="PTHR30483">
    <property type="entry name" value="LEUCINE-SPECIFIC-BINDING PROTEIN"/>
    <property type="match status" value="1"/>
</dbReference>